<feature type="compositionally biased region" description="Polar residues" evidence="1">
    <location>
        <begin position="103"/>
        <end position="116"/>
    </location>
</feature>
<comment type="caution">
    <text evidence="2">The sequence shown here is derived from an EMBL/GenBank/DDBJ whole genome shotgun (WGS) entry which is preliminary data.</text>
</comment>
<feature type="region of interest" description="Disordered" evidence="1">
    <location>
        <begin position="1"/>
        <end position="125"/>
    </location>
</feature>
<proteinExistence type="predicted"/>
<keyword evidence="3" id="KW-1185">Reference proteome</keyword>
<feature type="compositionally biased region" description="Pro residues" evidence="1">
    <location>
        <begin position="29"/>
        <end position="38"/>
    </location>
</feature>
<gene>
    <name evidence="2" type="ORF">P7K49_013182</name>
</gene>
<evidence type="ECO:0000313" key="2">
    <source>
        <dbReference type="EMBL" id="KAK2108017.1"/>
    </source>
</evidence>
<reference evidence="2 3" key="1">
    <citation type="submission" date="2023-05" db="EMBL/GenBank/DDBJ databases">
        <title>B98-5 Cell Line De Novo Hybrid Assembly: An Optical Mapping Approach.</title>
        <authorList>
            <person name="Kananen K."/>
            <person name="Auerbach J.A."/>
            <person name="Kautto E."/>
            <person name="Blachly J.S."/>
        </authorList>
    </citation>
    <scope>NUCLEOTIDE SEQUENCE [LARGE SCALE GENOMIC DNA]</scope>
    <source>
        <strain evidence="2">B95-8</strain>
        <tissue evidence="2">Cell line</tissue>
    </source>
</reference>
<evidence type="ECO:0000313" key="3">
    <source>
        <dbReference type="Proteomes" id="UP001266305"/>
    </source>
</evidence>
<dbReference type="Proteomes" id="UP001266305">
    <property type="component" value="Unassembled WGS sequence"/>
</dbReference>
<dbReference type="EMBL" id="JASSZA010000006">
    <property type="protein sequence ID" value="KAK2108017.1"/>
    <property type="molecule type" value="Genomic_DNA"/>
</dbReference>
<evidence type="ECO:0000256" key="1">
    <source>
        <dbReference type="SAM" id="MobiDB-lite"/>
    </source>
</evidence>
<organism evidence="2 3">
    <name type="scientific">Saguinus oedipus</name>
    <name type="common">Cotton-top tamarin</name>
    <name type="synonym">Oedipomidas oedipus</name>
    <dbReference type="NCBI Taxonomy" id="9490"/>
    <lineage>
        <taxon>Eukaryota</taxon>
        <taxon>Metazoa</taxon>
        <taxon>Chordata</taxon>
        <taxon>Craniata</taxon>
        <taxon>Vertebrata</taxon>
        <taxon>Euteleostomi</taxon>
        <taxon>Mammalia</taxon>
        <taxon>Eutheria</taxon>
        <taxon>Euarchontoglires</taxon>
        <taxon>Primates</taxon>
        <taxon>Haplorrhini</taxon>
        <taxon>Platyrrhini</taxon>
        <taxon>Cebidae</taxon>
        <taxon>Callitrichinae</taxon>
        <taxon>Saguinus</taxon>
    </lineage>
</organism>
<name>A0ABQ9VF68_SAGOE</name>
<accession>A0ABQ9VF68</accession>
<protein>
    <submittedName>
        <fullName evidence="2">Uncharacterized protein</fullName>
    </submittedName>
</protein>
<sequence length="125" mass="12872">MGCGGGGEGEAPTPGGDAGHGCTQTRGSPHPPQDPPPTRASEEGQVAEKAWAARPSDAGFSDWGCVGNQVCPPSTRSPRRPPDRVTLEAPEANAARRGAMDDTAQTQLTSDQTDSVPHQAREEGS</sequence>